<dbReference type="InterPro" id="IPR006684">
    <property type="entry name" value="YbgC/YbaW"/>
</dbReference>
<proteinExistence type="inferred from homology"/>
<feature type="domain" description="Thioesterase" evidence="3">
    <location>
        <begin position="17"/>
        <end position="100"/>
    </location>
</feature>
<evidence type="ECO:0000256" key="1">
    <source>
        <dbReference type="ARBA" id="ARBA00005953"/>
    </source>
</evidence>
<dbReference type="InterPro" id="IPR029069">
    <property type="entry name" value="HotDog_dom_sf"/>
</dbReference>
<dbReference type="Proteomes" id="UP000294545">
    <property type="component" value="Unassembled WGS sequence"/>
</dbReference>
<evidence type="ECO:0000256" key="2">
    <source>
        <dbReference type="ARBA" id="ARBA00022801"/>
    </source>
</evidence>
<dbReference type="Gene3D" id="3.10.129.10">
    <property type="entry name" value="Hotdog Thioesterase"/>
    <property type="match status" value="1"/>
</dbReference>
<organism evidence="4 5">
    <name type="scientific">Natranaerovirga hydrolytica</name>
    <dbReference type="NCBI Taxonomy" id="680378"/>
    <lineage>
        <taxon>Bacteria</taxon>
        <taxon>Bacillati</taxon>
        <taxon>Bacillota</taxon>
        <taxon>Clostridia</taxon>
        <taxon>Lachnospirales</taxon>
        <taxon>Natranaerovirgaceae</taxon>
        <taxon>Natranaerovirga</taxon>
    </lineage>
</organism>
<comment type="similarity">
    <text evidence="1">Belongs to the 4-hydroxybenzoyl-CoA thioesterase family.</text>
</comment>
<dbReference type="GO" id="GO:0047617">
    <property type="term" value="F:fatty acyl-CoA hydrolase activity"/>
    <property type="evidence" value="ECO:0007669"/>
    <property type="project" value="TreeGrafter"/>
</dbReference>
<gene>
    <name evidence="4" type="ORF">EDC19_1904</name>
</gene>
<dbReference type="PANTHER" id="PTHR31793">
    <property type="entry name" value="4-HYDROXYBENZOYL-COA THIOESTERASE FAMILY MEMBER"/>
    <property type="match status" value="1"/>
</dbReference>
<evidence type="ECO:0000259" key="3">
    <source>
        <dbReference type="Pfam" id="PF03061"/>
    </source>
</evidence>
<dbReference type="CDD" id="cd00586">
    <property type="entry name" value="4HBT"/>
    <property type="match status" value="1"/>
</dbReference>
<comment type="caution">
    <text evidence="4">The sequence shown here is derived from an EMBL/GenBank/DDBJ whole genome shotgun (WGS) entry which is preliminary data.</text>
</comment>
<dbReference type="InterPro" id="IPR050563">
    <property type="entry name" value="4-hydroxybenzoyl-CoA_TE"/>
</dbReference>
<dbReference type="PANTHER" id="PTHR31793:SF27">
    <property type="entry name" value="NOVEL THIOESTERASE SUPERFAMILY DOMAIN AND SAPOSIN A-TYPE DOMAIN CONTAINING PROTEIN (0610012H03RIK)"/>
    <property type="match status" value="1"/>
</dbReference>
<keyword evidence="2 4" id="KW-0378">Hydrolase</keyword>
<accession>A0A4R1MQE2</accession>
<name>A0A4R1MQE2_9FIRM</name>
<dbReference type="InterPro" id="IPR006683">
    <property type="entry name" value="Thioestr_dom"/>
</dbReference>
<sequence>MVSKSKIKVRYAETDQMGVVHHSNYAVWYELARTDYIETLGITYKAMEEVGLLVPIINLQSKYIKPAFYDNTLIIETRIKKLLKVKIEFEYKIYREGEEQPINTATTVHAFVNKALKPINLKKESPTIYTKLEQSLEY</sequence>
<dbReference type="EMBL" id="SMGQ01000013">
    <property type="protein sequence ID" value="TCK92749.1"/>
    <property type="molecule type" value="Genomic_DNA"/>
</dbReference>
<dbReference type="NCBIfam" id="TIGR00051">
    <property type="entry name" value="YbgC/FadM family acyl-CoA thioesterase"/>
    <property type="match status" value="1"/>
</dbReference>
<evidence type="ECO:0000313" key="4">
    <source>
        <dbReference type="EMBL" id="TCK92749.1"/>
    </source>
</evidence>
<dbReference type="OrthoDB" id="9800856at2"/>
<dbReference type="PIRSF" id="PIRSF003230">
    <property type="entry name" value="YbgC"/>
    <property type="match status" value="1"/>
</dbReference>
<dbReference type="SUPFAM" id="SSF54637">
    <property type="entry name" value="Thioesterase/thiol ester dehydrase-isomerase"/>
    <property type="match status" value="1"/>
</dbReference>
<dbReference type="Pfam" id="PF03061">
    <property type="entry name" value="4HBT"/>
    <property type="match status" value="1"/>
</dbReference>
<reference evidence="4 5" key="1">
    <citation type="submission" date="2019-03" db="EMBL/GenBank/DDBJ databases">
        <title>Genomic Encyclopedia of Type Strains, Phase IV (KMG-IV): sequencing the most valuable type-strain genomes for metagenomic binning, comparative biology and taxonomic classification.</title>
        <authorList>
            <person name="Goeker M."/>
        </authorList>
    </citation>
    <scope>NUCLEOTIDE SEQUENCE [LARGE SCALE GENOMIC DNA]</scope>
    <source>
        <strain evidence="4 5">DSM 24176</strain>
    </source>
</reference>
<dbReference type="RefSeq" id="WP_132282608.1">
    <property type="nucleotide sequence ID" value="NZ_SMGQ01000013.1"/>
</dbReference>
<keyword evidence="5" id="KW-1185">Reference proteome</keyword>
<evidence type="ECO:0000313" key="5">
    <source>
        <dbReference type="Proteomes" id="UP000294545"/>
    </source>
</evidence>
<dbReference type="AlphaFoldDB" id="A0A4R1MQE2"/>
<protein>
    <submittedName>
        <fullName evidence="4">Acyl-CoA thioester hydrolase</fullName>
    </submittedName>
</protein>